<feature type="region of interest" description="Disordered" evidence="2">
    <location>
        <begin position="1"/>
        <end position="23"/>
    </location>
</feature>
<feature type="region of interest" description="Disordered" evidence="2">
    <location>
        <begin position="296"/>
        <end position="336"/>
    </location>
</feature>
<sequence>MTSSGGGDGPARSKDGVPQWDGNSATFQRYEEEALLWQEGIAYHKRYMAGPRLVAELQGSAKRMIVGKSANWVSYAGGVEALMRHLRDCLGRPQVTELTEYLNQYFRHSRSTPEQLDIGDHNHGQSYGGWGSAGSYWTGTPYTSWWSSSSWGWADGRGYGEANSTGAPWGKPAAGQMELLPEWVQAWYLLQDANLSTGERNMVFTALKGEFSVLKVAQELRNQWTEGDLKKRDQHYKGSGFLGEIEDDEAIENQEAWQAGERGEYDEDLNDEGAALVAEAEDEARQAWATLQNAKRTLKDARQRQHQVRMSRKKNQPGASSSNSGPRPPRDDSRMTCLKCGQIGHRAANCTKEKANEAEEQSAPFVCYAEQALLGEPNKDSPVPTTSEAVQSGWGVIDGGATRTLGSVQAIEAVMKVNEGKHGSTGVQKVDVGNRPIFGFADSGEAKCVSTIDLGLRAGGQAGMLRVHALNKGTGPILVSVATLRTLGAIIDFEKDLLVLRKLDPTKLIPLRRSTTGHQLVNLTEDLFQDATTATAAVPSLSSYIDALRSSVEIRVPIVTTTQRLLIIMPSMEKMTTKQLRDAISTFGEIPAESWNNSQLKHRLQELMNDQEEEWANPASRNRDTALQQQIKQLNRNKRKKSDLQEYVSKVLGLPVSENETMWQLEVKALDYLYANVESCARDVVGFGRHASLTYGELVQQYPRYAEWVTTTHQETEETNPRLKRLAGWLLRASDVSEPVGKPRMKQDPQRLTLKIKGGYVTEPENETPTSTAAASSVAAPYPAGQMELMATMMETMKGMQEELKELRQMGPNMDERPRKKDK</sequence>
<evidence type="ECO:0000256" key="1">
    <source>
        <dbReference type="PROSITE-ProRule" id="PRU00047"/>
    </source>
</evidence>
<dbReference type="AlphaFoldDB" id="A0A1Q9CZM1"/>
<dbReference type="Proteomes" id="UP000186817">
    <property type="component" value="Unassembled WGS sequence"/>
</dbReference>
<dbReference type="EMBL" id="LSRX01000818">
    <property type="protein sequence ID" value="OLP88369.1"/>
    <property type="molecule type" value="Genomic_DNA"/>
</dbReference>
<dbReference type="Pfam" id="PF00098">
    <property type="entry name" value="zf-CCHC"/>
    <property type="match status" value="1"/>
</dbReference>
<evidence type="ECO:0000256" key="2">
    <source>
        <dbReference type="SAM" id="MobiDB-lite"/>
    </source>
</evidence>
<keyword evidence="5" id="KW-1185">Reference proteome</keyword>
<keyword evidence="1" id="KW-0479">Metal-binding</keyword>
<accession>A0A1Q9CZM1</accession>
<organism evidence="4 5">
    <name type="scientific">Symbiodinium microadriaticum</name>
    <name type="common">Dinoflagellate</name>
    <name type="synonym">Zooxanthella microadriatica</name>
    <dbReference type="NCBI Taxonomy" id="2951"/>
    <lineage>
        <taxon>Eukaryota</taxon>
        <taxon>Sar</taxon>
        <taxon>Alveolata</taxon>
        <taxon>Dinophyceae</taxon>
        <taxon>Suessiales</taxon>
        <taxon>Symbiodiniaceae</taxon>
        <taxon>Symbiodinium</taxon>
    </lineage>
</organism>
<dbReference type="GO" id="GO:0008270">
    <property type="term" value="F:zinc ion binding"/>
    <property type="evidence" value="ECO:0007669"/>
    <property type="project" value="UniProtKB-KW"/>
</dbReference>
<evidence type="ECO:0000313" key="5">
    <source>
        <dbReference type="Proteomes" id="UP000186817"/>
    </source>
</evidence>
<dbReference type="GO" id="GO:0003676">
    <property type="term" value="F:nucleic acid binding"/>
    <property type="evidence" value="ECO:0007669"/>
    <property type="project" value="InterPro"/>
</dbReference>
<gene>
    <name evidence="4" type="ORF">AK812_SmicGene30299</name>
</gene>
<feature type="region of interest" description="Disordered" evidence="2">
    <location>
        <begin position="803"/>
        <end position="823"/>
    </location>
</feature>
<dbReference type="OrthoDB" id="419362at2759"/>
<feature type="domain" description="CCHC-type" evidence="3">
    <location>
        <begin position="337"/>
        <end position="352"/>
    </location>
</feature>
<proteinExistence type="predicted"/>
<comment type="caution">
    <text evidence="4">The sequence shown here is derived from an EMBL/GenBank/DDBJ whole genome shotgun (WGS) entry which is preliminary data.</text>
</comment>
<keyword evidence="1" id="KW-0862">Zinc</keyword>
<reference evidence="4 5" key="1">
    <citation type="submission" date="2016-02" db="EMBL/GenBank/DDBJ databases">
        <title>Genome analysis of coral dinoflagellate symbionts highlights evolutionary adaptations to a symbiotic lifestyle.</title>
        <authorList>
            <person name="Aranda M."/>
            <person name="Li Y."/>
            <person name="Liew Y.J."/>
            <person name="Baumgarten S."/>
            <person name="Simakov O."/>
            <person name="Wilson M."/>
            <person name="Piel J."/>
            <person name="Ashoor H."/>
            <person name="Bougouffa S."/>
            <person name="Bajic V.B."/>
            <person name="Ryu T."/>
            <person name="Ravasi T."/>
            <person name="Bayer T."/>
            <person name="Micklem G."/>
            <person name="Kim H."/>
            <person name="Bhak J."/>
            <person name="Lajeunesse T.C."/>
            <person name="Voolstra C.R."/>
        </authorList>
    </citation>
    <scope>NUCLEOTIDE SEQUENCE [LARGE SCALE GENOMIC DNA]</scope>
    <source>
        <strain evidence="4 5">CCMP2467</strain>
    </source>
</reference>
<dbReference type="SMART" id="SM00343">
    <property type="entry name" value="ZnF_C2HC"/>
    <property type="match status" value="1"/>
</dbReference>
<dbReference type="SUPFAM" id="SSF57756">
    <property type="entry name" value="Retrovirus zinc finger-like domains"/>
    <property type="match status" value="1"/>
</dbReference>
<evidence type="ECO:0000259" key="3">
    <source>
        <dbReference type="PROSITE" id="PS50158"/>
    </source>
</evidence>
<keyword evidence="1" id="KW-0863">Zinc-finger</keyword>
<name>A0A1Q9CZM1_SYMMI</name>
<evidence type="ECO:0000313" key="4">
    <source>
        <dbReference type="EMBL" id="OLP88369.1"/>
    </source>
</evidence>
<protein>
    <recommendedName>
        <fullName evidence="3">CCHC-type domain-containing protein</fullName>
    </recommendedName>
</protein>
<dbReference type="InterPro" id="IPR001878">
    <property type="entry name" value="Znf_CCHC"/>
</dbReference>
<feature type="compositionally biased region" description="Basic residues" evidence="2">
    <location>
        <begin position="304"/>
        <end position="315"/>
    </location>
</feature>
<dbReference type="InterPro" id="IPR036875">
    <property type="entry name" value="Znf_CCHC_sf"/>
</dbReference>
<dbReference type="PROSITE" id="PS50158">
    <property type="entry name" value="ZF_CCHC"/>
    <property type="match status" value="1"/>
</dbReference>